<organism evidence="3">
    <name type="scientific">marine metagenome</name>
    <dbReference type="NCBI Taxonomy" id="408172"/>
    <lineage>
        <taxon>unclassified sequences</taxon>
        <taxon>metagenomes</taxon>
        <taxon>ecological metagenomes</taxon>
    </lineage>
</organism>
<proteinExistence type="predicted"/>
<keyword evidence="1" id="KW-0472">Membrane</keyword>
<reference evidence="3" key="1">
    <citation type="submission" date="2018-05" db="EMBL/GenBank/DDBJ databases">
        <authorList>
            <person name="Lanie J.A."/>
            <person name="Ng W.-L."/>
            <person name="Kazmierczak K.M."/>
            <person name="Andrzejewski T.M."/>
            <person name="Davidsen T.M."/>
            <person name="Wayne K.J."/>
            <person name="Tettelin H."/>
            <person name="Glass J.I."/>
            <person name="Rusch D."/>
            <person name="Podicherti R."/>
            <person name="Tsui H.-C.T."/>
            <person name="Winkler M.E."/>
        </authorList>
    </citation>
    <scope>NUCLEOTIDE SEQUENCE</scope>
</reference>
<evidence type="ECO:0000259" key="2">
    <source>
        <dbReference type="Pfam" id="PF04028"/>
    </source>
</evidence>
<accession>A0A382PN91</accession>
<dbReference type="Pfam" id="PF04028">
    <property type="entry name" value="DUF374"/>
    <property type="match status" value="1"/>
</dbReference>
<protein>
    <recommendedName>
        <fullName evidence="2">DUF374 domain-containing protein</fullName>
    </recommendedName>
</protein>
<dbReference type="EMBL" id="UINC01108198">
    <property type="protein sequence ID" value="SVC74118.1"/>
    <property type="molecule type" value="Genomic_DNA"/>
</dbReference>
<feature type="domain" description="DUF374" evidence="2">
    <location>
        <begin position="68"/>
        <end position="107"/>
    </location>
</feature>
<sequence>MKASAPLWKKKFQRWFITNILTVLIRITGYTVRVRHINKGVLKDTIKEYGSVIVATWHKNIFFSIWLLRNHDLTALISSSEDGEAIYDVFAKFGYKAVRGSTTRGGIPA</sequence>
<evidence type="ECO:0000256" key="1">
    <source>
        <dbReference type="SAM" id="Phobius"/>
    </source>
</evidence>
<dbReference type="InterPro" id="IPR007172">
    <property type="entry name" value="DUF374"/>
</dbReference>
<keyword evidence="1" id="KW-1133">Transmembrane helix</keyword>
<feature type="transmembrane region" description="Helical" evidence="1">
    <location>
        <begin position="12"/>
        <end position="32"/>
    </location>
</feature>
<keyword evidence="1" id="KW-0812">Transmembrane</keyword>
<feature type="non-terminal residue" evidence="3">
    <location>
        <position position="109"/>
    </location>
</feature>
<gene>
    <name evidence="3" type="ORF">METZ01_LOCUS326972</name>
</gene>
<dbReference type="AlphaFoldDB" id="A0A382PN91"/>
<evidence type="ECO:0000313" key="3">
    <source>
        <dbReference type="EMBL" id="SVC74118.1"/>
    </source>
</evidence>
<name>A0A382PN91_9ZZZZ</name>